<dbReference type="AlphaFoldDB" id="A0A097CTA5"/>
<proteinExistence type="predicted"/>
<name>A0A097CTA5_9ACTN</name>
<evidence type="ECO:0000313" key="1">
    <source>
        <dbReference type="EMBL" id="AIS85869.1"/>
    </source>
</evidence>
<sequence>MTAHDAPRFNRTWPWLAEIDVDQPAKIDKCAITSKRIAYAGT</sequence>
<reference evidence="1" key="1">
    <citation type="submission" date="2013-11" db="EMBL/GenBank/DDBJ databases">
        <title>New antitubercular compounds from marine-derived Verrucosispora sp. MS100047.</title>
        <authorList>
            <person name="Huang P."/>
            <person name="Xie F."/>
            <person name="Wang Q."/>
            <person name="Wang J."/>
            <person name="Wang Q."/>
            <person name="Abdel-Mageed W.M."/>
            <person name="Liu M."/>
            <person name="Han J."/>
            <person name="Song F."/>
            <person name="Dai H."/>
            <person name="Liu X."/>
            <person name="Zhang L."/>
        </authorList>
    </citation>
    <scope>NUCLEOTIDE SEQUENCE</scope>
    <source>
        <strain evidence="1">MS100047</strain>
    </source>
</reference>
<organism evidence="1">
    <name type="scientific">Verrucosispora sp. MS100047</name>
    <dbReference type="NCBI Taxonomy" id="1410949"/>
    <lineage>
        <taxon>Bacteria</taxon>
        <taxon>Bacillati</taxon>
        <taxon>Actinomycetota</taxon>
        <taxon>Actinomycetes</taxon>
        <taxon>Micromonosporales</taxon>
        <taxon>Micromonosporaceae</taxon>
        <taxon>Micromonospora</taxon>
    </lineage>
</organism>
<accession>A0A097CTA5</accession>
<protein>
    <submittedName>
        <fullName evidence="1">Uncharacterized protein</fullName>
    </submittedName>
</protein>
<dbReference type="EMBL" id="KF826704">
    <property type="protein sequence ID" value="AIS85869.1"/>
    <property type="molecule type" value="Genomic_DNA"/>
</dbReference>
<gene>
    <name evidence="1" type="ORF">VASRM7_627</name>
</gene>